<dbReference type="PANTHER" id="PTHR37305">
    <property type="entry name" value="INTEGRAL MEMBRANE PROTEIN-RELATED"/>
    <property type="match status" value="1"/>
</dbReference>
<evidence type="ECO:0000256" key="1">
    <source>
        <dbReference type="SAM" id="Phobius"/>
    </source>
</evidence>
<feature type="transmembrane region" description="Helical" evidence="1">
    <location>
        <begin position="145"/>
        <end position="164"/>
    </location>
</feature>
<keyword evidence="1" id="KW-0812">Transmembrane</keyword>
<dbReference type="PANTHER" id="PTHR37305:SF1">
    <property type="entry name" value="MEMBRANE PROTEIN"/>
    <property type="match status" value="1"/>
</dbReference>
<keyword evidence="1" id="KW-1133">Transmembrane helix</keyword>
<feature type="transmembrane region" description="Helical" evidence="1">
    <location>
        <begin position="171"/>
        <end position="194"/>
    </location>
</feature>
<evidence type="ECO:0000313" key="3">
    <source>
        <dbReference type="Proteomes" id="UP000289794"/>
    </source>
</evidence>
<reference evidence="2 3" key="1">
    <citation type="submission" date="2019-01" db="EMBL/GenBank/DDBJ databases">
        <title>PMF-metabolizing Aryl O-demethylase.</title>
        <authorList>
            <person name="Kim M."/>
        </authorList>
    </citation>
    <scope>NUCLEOTIDE SEQUENCE [LARGE SCALE GENOMIC DNA]</scope>
    <source>
        <strain evidence="2 3">PMF1</strain>
    </source>
</reference>
<dbReference type="AlphaFoldDB" id="A0A4P6M262"/>
<dbReference type="RefSeq" id="WP_130181898.1">
    <property type="nucleotide sequence ID" value="NZ_CP035945.1"/>
</dbReference>
<dbReference type="KEGG" id="bpro:PMF13cell1_04058"/>
<gene>
    <name evidence="2" type="ORF">PMF13cell1_04058</name>
</gene>
<feature type="transmembrane region" description="Helical" evidence="1">
    <location>
        <begin position="99"/>
        <end position="125"/>
    </location>
</feature>
<feature type="transmembrane region" description="Helical" evidence="1">
    <location>
        <begin position="214"/>
        <end position="235"/>
    </location>
</feature>
<organism evidence="2 3">
    <name type="scientific">Blautia producta</name>
    <dbReference type="NCBI Taxonomy" id="33035"/>
    <lineage>
        <taxon>Bacteria</taxon>
        <taxon>Bacillati</taxon>
        <taxon>Bacillota</taxon>
        <taxon>Clostridia</taxon>
        <taxon>Lachnospirales</taxon>
        <taxon>Lachnospiraceae</taxon>
        <taxon>Blautia</taxon>
    </lineage>
</organism>
<feature type="transmembrane region" description="Helical" evidence="1">
    <location>
        <begin position="59"/>
        <end position="78"/>
    </location>
</feature>
<keyword evidence="1" id="KW-0472">Membrane</keyword>
<sequence length="243" mass="27439">MKILIWAECRKLRRSNIVFLTVFAVVMIAVILFIGGKSIDSSFKGMDDPGWYMIMAQPWATLFVLPAVIALLGSYMICREEQEDTVNLLRLIPVSESKLAAAKMIVTFVFSILIYLLLFALTFLTEAILHVHELTVEMVLGFLKSYFLEGVCVFLAISPIIALVSYKKKNYWLALVLAEMYSFAGMFMSMSNALRTFYPISAVLGVSGYYETTAGNRLESMMVLLFCGCLSAFILKRLKYNEK</sequence>
<feature type="transmembrane region" description="Helical" evidence="1">
    <location>
        <begin position="17"/>
        <end position="39"/>
    </location>
</feature>
<evidence type="ECO:0000313" key="2">
    <source>
        <dbReference type="EMBL" id="QBE98492.1"/>
    </source>
</evidence>
<proteinExistence type="predicted"/>
<dbReference type="Proteomes" id="UP000289794">
    <property type="component" value="Chromosome"/>
</dbReference>
<dbReference type="Pfam" id="PF12730">
    <property type="entry name" value="ABC2_membrane_4"/>
    <property type="match status" value="1"/>
</dbReference>
<name>A0A4P6M262_9FIRM</name>
<dbReference type="EMBL" id="CP035945">
    <property type="protein sequence ID" value="QBE98492.1"/>
    <property type="molecule type" value="Genomic_DNA"/>
</dbReference>
<protein>
    <submittedName>
        <fullName evidence="2">Uncharacterized protein</fullName>
    </submittedName>
</protein>
<accession>A0A4P6M262</accession>